<dbReference type="EMBL" id="JAUCMX010000018">
    <property type="protein sequence ID" value="KAK3517921.1"/>
    <property type="molecule type" value="Genomic_DNA"/>
</dbReference>
<dbReference type="Proteomes" id="UP001274896">
    <property type="component" value="Unassembled WGS sequence"/>
</dbReference>
<proteinExistence type="predicted"/>
<keyword evidence="2" id="KW-1185">Reference proteome</keyword>
<protein>
    <submittedName>
        <fullName evidence="1">Uncharacterized protein</fullName>
    </submittedName>
</protein>
<accession>A0AAE0QCL4</accession>
<evidence type="ECO:0000313" key="1">
    <source>
        <dbReference type="EMBL" id="KAK3517921.1"/>
    </source>
</evidence>
<organism evidence="1 2">
    <name type="scientific">Hemibagrus guttatus</name>
    <dbReference type="NCBI Taxonomy" id="175788"/>
    <lineage>
        <taxon>Eukaryota</taxon>
        <taxon>Metazoa</taxon>
        <taxon>Chordata</taxon>
        <taxon>Craniata</taxon>
        <taxon>Vertebrata</taxon>
        <taxon>Euteleostomi</taxon>
        <taxon>Actinopterygii</taxon>
        <taxon>Neopterygii</taxon>
        <taxon>Teleostei</taxon>
        <taxon>Ostariophysi</taxon>
        <taxon>Siluriformes</taxon>
        <taxon>Bagridae</taxon>
        <taxon>Hemibagrus</taxon>
    </lineage>
</organism>
<sequence length="150" mass="16147">MSNAHTSLADEPNTFYARFKAAVNDANAKANANTIANAKANAHGCRQEENSKTHSSSPSMISAFNTIILSTLTTKPEQLGLGPISVSVDLQFPKRQTTGNMDGQTCLNLHHPQHWSPPGLCSEPPSVLIVHDCVATTNSTTIIRFTDNMD</sequence>
<reference evidence="1" key="1">
    <citation type="submission" date="2023-06" db="EMBL/GenBank/DDBJ databases">
        <title>Male Hemibagrus guttatus genome.</title>
        <authorList>
            <person name="Bian C."/>
        </authorList>
    </citation>
    <scope>NUCLEOTIDE SEQUENCE</scope>
    <source>
        <strain evidence="1">Male_cb2023</strain>
        <tissue evidence="1">Muscle</tissue>
    </source>
</reference>
<name>A0AAE0QCL4_9TELE</name>
<comment type="caution">
    <text evidence="1">The sequence shown here is derived from an EMBL/GenBank/DDBJ whole genome shotgun (WGS) entry which is preliminary data.</text>
</comment>
<gene>
    <name evidence="1" type="ORF">QTP70_027535</name>
</gene>
<evidence type="ECO:0000313" key="2">
    <source>
        <dbReference type="Proteomes" id="UP001274896"/>
    </source>
</evidence>
<dbReference type="AlphaFoldDB" id="A0AAE0QCL4"/>